<feature type="transmembrane region" description="Helical" evidence="5">
    <location>
        <begin position="283"/>
        <end position="302"/>
    </location>
</feature>
<keyword evidence="3 5" id="KW-1133">Transmembrane helix</keyword>
<feature type="domain" description="Integral membrane bound transporter" evidence="6">
    <location>
        <begin position="202"/>
        <end position="327"/>
    </location>
</feature>
<evidence type="ECO:0000256" key="2">
    <source>
        <dbReference type="ARBA" id="ARBA00022692"/>
    </source>
</evidence>
<feature type="transmembrane region" description="Helical" evidence="5">
    <location>
        <begin position="314"/>
        <end position="331"/>
    </location>
</feature>
<comment type="caution">
    <text evidence="7">The sequence shown here is derived from an EMBL/GenBank/DDBJ whole genome shotgun (WGS) entry which is preliminary data.</text>
</comment>
<dbReference type="InterPro" id="IPR049453">
    <property type="entry name" value="Memb_transporter_dom"/>
</dbReference>
<evidence type="ECO:0000259" key="6">
    <source>
        <dbReference type="Pfam" id="PF13515"/>
    </source>
</evidence>
<evidence type="ECO:0000256" key="4">
    <source>
        <dbReference type="ARBA" id="ARBA00023136"/>
    </source>
</evidence>
<keyword evidence="2 5" id="KW-0812">Transmembrane</keyword>
<dbReference type="EMBL" id="BAAAPB010000002">
    <property type="protein sequence ID" value="GAA1963697.1"/>
    <property type="molecule type" value="Genomic_DNA"/>
</dbReference>
<dbReference type="RefSeq" id="WP_344045150.1">
    <property type="nucleotide sequence ID" value="NZ_BAAAPB010000002.1"/>
</dbReference>
<keyword evidence="8" id="KW-1185">Reference proteome</keyword>
<accession>A0ABN2R4Y4</accession>
<keyword evidence="4 5" id="KW-0472">Membrane</keyword>
<evidence type="ECO:0000313" key="8">
    <source>
        <dbReference type="Proteomes" id="UP001500571"/>
    </source>
</evidence>
<name>A0ABN2R4Y4_9ACTN</name>
<sequence>MGLLARLVTLGPHAGAHRIAIRASVSVLVPLLVLLWTGHLEWSIYAVFGAFTSLYGRERTDRARLTLQVEAGVTQVAVVTLGVLVGISDQRAWISIPIAAAVAVGASYESTRRGWHPPGSLFQVFGFAAVASAPATGADVLPAVLVAGGSALFSVLVGIAGPAVRRVRLAPGPPALPDRPIGGAVEGVWRYALQSGAGVLVAGSIATSAGIGRPYWAMVSAVVPLVARDLSVQLTRGLHRVIGTGLGLLVAWALFALDVQGLALVLLVAALQAGAELLVGRNYALALVCVTPLALLMVHLVAPVPTHELLADRGVETVIGVAVGVAVGYLSRPRLSEAIRARVAR</sequence>
<feature type="transmembrane region" description="Helical" evidence="5">
    <location>
        <begin position="246"/>
        <end position="271"/>
    </location>
</feature>
<protein>
    <submittedName>
        <fullName evidence="7">FUSC family protein</fullName>
    </submittedName>
</protein>
<organism evidence="7 8">
    <name type="scientific">Nocardioides panacihumi</name>
    <dbReference type="NCBI Taxonomy" id="400774"/>
    <lineage>
        <taxon>Bacteria</taxon>
        <taxon>Bacillati</taxon>
        <taxon>Actinomycetota</taxon>
        <taxon>Actinomycetes</taxon>
        <taxon>Propionibacteriales</taxon>
        <taxon>Nocardioidaceae</taxon>
        <taxon>Nocardioides</taxon>
    </lineage>
</organism>
<evidence type="ECO:0000313" key="7">
    <source>
        <dbReference type="EMBL" id="GAA1963697.1"/>
    </source>
</evidence>
<evidence type="ECO:0000256" key="5">
    <source>
        <dbReference type="SAM" id="Phobius"/>
    </source>
</evidence>
<evidence type="ECO:0000256" key="3">
    <source>
        <dbReference type="ARBA" id="ARBA00022989"/>
    </source>
</evidence>
<dbReference type="Pfam" id="PF13515">
    <property type="entry name" value="FUSC_2"/>
    <property type="match status" value="1"/>
</dbReference>
<gene>
    <name evidence="7" type="ORF">GCM10009798_24720</name>
</gene>
<proteinExistence type="predicted"/>
<dbReference type="Proteomes" id="UP001500571">
    <property type="component" value="Unassembled WGS sequence"/>
</dbReference>
<reference evidence="7 8" key="1">
    <citation type="journal article" date="2019" name="Int. J. Syst. Evol. Microbiol.">
        <title>The Global Catalogue of Microorganisms (GCM) 10K type strain sequencing project: providing services to taxonomists for standard genome sequencing and annotation.</title>
        <authorList>
            <consortium name="The Broad Institute Genomics Platform"/>
            <consortium name="The Broad Institute Genome Sequencing Center for Infectious Disease"/>
            <person name="Wu L."/>
            <person name="Ma J."/>
        </authorList>
    </citation>
    <scope>NUCLEOTIDE SEQUENCE [LARGE SCALE GENOMIC DNA]</scope>
    <source>
        <strain evidence="7 8">JCM 15309</strain>
    </source>
</reference>
<comment type="subcellular location">
    <subcellularLocation>
        <location evidence="1">Membrane</location>
        <topology evidence="1">Multi-pass membrane protein</topology>
    </subcellularLocation>
</comment>
<evidence type="ECO:0000256" key="1">
    <source>
        <dbReference type="ARBA" id="ARBA00004141"/>
    </source>
</evidence>